<protein>
    <submittedName>
        <fullName evidence="2">Uncharacterized protein</fullName>
    </submittedName>
</protein>
<keyword evidence="1" id="KW-0812">Transmembrane</keyword>
<comment type="caution">
    <text evidence="2">The sequence shown here is derived from an EMBL/GenBank/DDBJ whole genome shotgun (WGS) entry which is preliminary data.</text>
</comment>
<keyword evidence="1" id="KW-0472">Membrane</keyword>
<accession>A0A1D1V2T9</accession>
<reference evidence="2 3" key="1">
    <citation type="journal article" date="2016" name="Nat. Commun.">
        <title>Extremotolerant tardigrade genome and improved radiotolerance of human cultured cells by tardigrade-unique protein.</title>
        <authorList>
            <person name="Hashimoto T."/>
            <person name="Horikawa D.D."/>
            <person name="Saito Y."/>
            <person name="Kuwahara H."/>
            <person name="Kozuka-Hata H."/>
            <person name="Shin-I T."/>
            <person name="Minakuchi Y."/>
            <person name="Ohishi K."/>
            <person name="Motoyama A."/>
            <person name="Aizu T."/>
            <person name="Enomoto A."/>
            <person name="Kondo K."/>
            <person name="Tanaka S."/>
            <person name="Hara Y."/>
            <person name="Koshikawa S."/>
            <person name="Sagara H."/>
            <person name="Miura T."/>
            <person name="Yokobori S."/>
            <person name="Miyagawa K."/>
            <person name="Suzuki Y."/>
            <person name="Kubo T."/>
            <person name="Oyama M."/>
            <person name="Kohara Y."/>
            <person name="Fujiyama A."/>
            <person name="Arakawa K."/>
            <person name="Katayama T."/>
            <person name="Toyoda A."/>
            <person name="Kunieda T."/>
        </authorList>
    </citation>
    <scope>NUCLEOTIDE SEQUENCE [LARGE SCALE GENOMIC DNA]</scope>
    <source>
        <strain evidence="2 3">YOKOZUNA-1</strain>
    </source>
</reference>
<keyword evidence="1" id="KW-1133">Transmembrane helix</keyword>
<proteinExistence type="predicted"/>
<dbReference type="Proteomes" id="UP000186922">
    <property type="component" value="Unassembled WGS sequence"/>
</dbReference>
<feature type="transmembrane region" description="Helical" evidence="1">
    <location>
        <begin position="95"/>
        <end position="122"/>
    </location>
</feature>
<dbReference type="EMBL" id="BDGG01000002">
    <property type="protein sequence ID" value="GAU94282.1"/>
    <property type="molecule type" value="Genomic_DNA"/>
</dbReference>
<dbReference type="AlphaFoldDB" id="A0A1D1V2T9"/>
<keyword evidence="3" id="KW-1185">Reference proteome</keyword>
<sequence>MKELPASSRTCLRVVSTVPSVVLLVDSVVVGGVVKADCCVAEDVVTIAEVSGVSSSVVLVDILAGIVSFVAMVFGGGAAVVVGLVSVADVRFASCVGLAGLILSTTPFMYFSGGVIGARVLWSVSFSSSISGAAVTTASRELVVERSSMVLTVALVVVGDFVGKMRSRHCSRRASSSMAAGTHSRLVLEENLIEKTR</sequence>
<name>A0A1D1V2T9_RAMVA</name>
<evidence type="ECO:0000313" key="3">
    <source>
        <dbReference type="Proteomes" id="UP000186922"/>
    </source>
</evidence>
<feature type="transmembrane region" description="Helical" evidence="1">
    <location>
        <begin position="62"/>
        <end position="88"/>
    </location>
</feature>
<evidence type="ECO:0000313" key="2">
    <source>
        <dbReference type="EMBL" id="GAU94282.1"/>
    </source>
</evidence>
<organism evidence="2 3">
    <name type="scientific">Ramazzottius varieornatus</name>
    <name type="common">Water bear</name>
    <name type="synonym">Tardigrade</name>
    <dbReference type="NCBI Taxonomy" id="947166"/>
    <lineage>
        <taxon>Eukaryota</taxon>
        <taxon>Metazoa</taxon>
        <taxon>Ecdysozoa</taxon>
        <taxon>Tardigrada</taxon>
        <taxon>Eutardigrada</taxon>
        <taxon>Parachela</taxon>
        <taxon>Hypsibioidea</taxon>
        <taxon>Ramazzottiidae</taxon>
        <taxon>Ramazzottius</taxon>
    </lineage>
</organism>
<evidence type="ECO:0000256" key="1">
    <source>
        <dbReference type="SAM" id="Phobius"/>
    </source>
</evidence>
<gene>
    <name evidence="2" type="primary">RvY_06083</name>
    <name evidence="2" type="synonym">RvY_06083.1</name>
    <name evidence="2" type="ORF">RvY_06083-1</name>
</gene>